<proteinExistence type="predicted"/>
<name>A0ABS5U608_9BACT</name>
<dbReference type="Proteomes" id="UP000784128">
    <property type="component" value="Unassembled WGS sequence"/>
</dbReference>
<comment type="caution">
    <text evidence="1">The sequence shown here is derived from an EMBL/GenBank/DDBJ whole genome shotgun (WGS) entry which is preliminary data.</text>
</comment>
<reference evidence="1 2" key="1">
    <citation type="submission" date="2021-05" db="EMBL/GenBank/DDBJ databases">
        <title>The draft genome of Geobacter chapellei DSM 13688.</title>
        <authorList>
            <person name="Xu Z."/>
            <person name="Masuda Y."/>
            <person name="Itoh H."/>
            <person name="Senoo K."/>
        </authorList>
    </citation>
    <scope>NUCLEOTIDE SEQUENCE [LARGE SCALE GENOMIC DNA]</scope>
    <source>
        <strain evidence="1 2">DSM 13688</strain>
    </source>
</reference>
<dbReference type="EMBL" id="JAHDYS010000003">
    <property type="protein sequence ID" value="MBT1071101.1"/>
    <property type="molecule type" value="Genomic_DNA"/>
</dbReference>
<dbReference type="Pfam" id="PF19459">
    <property type="entry name" value="DUF5996"/>
    <property type="match status" value="1"/>
</dbReference>
<evidence type="ECO:0000313" key="1">
    <source>
        <dbReference type="EMBL" id="MBT1071101.1"/>
    </source>
</evidence>
<accession>A0ABS5U608</accession>
<sequence>MATHAWPELPLAEWEHTYATLHMWTQIVGKVRLALTPLINHWWNVSFFVTPRGLTTSTIHHPERNFEVSFDFIEHRLAITCDNGMIGTMALIPGSVAGFYGRFTSLLKELGLEVEIWPVPVEVENPIPFQKDVQNNAYDGEYSNRLWRILLQADKVFNQFRARFIGKCSPVHFFWGSFDLAVSRFSGKRAPKKEGADSITREAYSHEVISHGFWPGKRASGATERENSASSICAPAFYSYTFPEPPGFDKAHILPQQAFYNSELKEWVLLYDDVRKAESPEQMLLDFMQSTYEAGANLAGWDRAALERN</sequence>
<dbReference type="RefSeq" id="WP_214296804.1">
    <property type="nucleotide sequence ID" value="NZ_JAHDYS010000003.1"/>
</dbReference>
<dbReference type="InterPro" id="IPR046038">
    <property type="entry name" value="DUF5996"/>
</dbReference>
<protein>
    <recommendedName>
        <fullName evidence="3">Ava_C0101 and related proteins</fullName>
    </recommendedName>
</protein>
<organism evidence="1 2">
    <name type="scientific">Pelotalea chapellei</name>
    <dbReference type="NCBI Taxonomy" id="44671"/>
    <lineage>
        <taxon>Bacteria</taxon>
        <taxon>Pseudomonadati</taxon>
        <taxon>Thermodesulfobacteriota</taxon>
        <taxon>Desulfuromonadia</taxon>
        <taxon>Geobacterales</taxon>
        <taxon>Geobacteraceae</taxon>
        <taxon>Pelotalea</taxon>
    </lineage>
</organism>
<keyword evidence="2" id="KW-1185">Reference proteome</keyword>
<evidence type="ECO:0008006" key="3">
    <source>
        <dbReference type="Google" id="ProtNLM"/>
    </source>
</evidence>
<gene>
    <name evidence="1" type="ORF">KJB30_04860</name>
</gene>
<evidence type="ECO:0000313" key="2">
    <source>
        <dbReference type="Proteomes" id="UP000784128"/>
    </source>
</evidence>